<dbReference type="PANTHER" id="PTHR42693">
    <property type="entry name" value="ARYLSULFATASE FAMILY MEMBER"/>
    <property type="match status" value="1"/>
</dbReference>
<name>A0ABT0E6T2_9GAMM</name>
<dbReference type="Pfam" id="PF00884">
    <property type="entry name" value="Sulfatase"/>
    <property type="match status" value="2"/>
</dbReference>
<feature type="domain" description="Sulfatase N-terminal" evidence="3">
    <location>
        <begin position="45"/>
        <end position="179"/>
    </location>
</feature>
<dbReference type="EMBL" id="JALKII010000004">
    <property type="protein sequence ID" value="MCK0537545.1"/>
    <property type="molecule type" value="Genomic_DNA"/>
</dbReference>
<evidence type="ECO:0000313" key="4">
    <source>
        <dbReference type="EMBL" id="MCK0537545.1"/>
    </source>
</evidence>
<keyword evidence="5" id="KW-1185">Reference proteome</keyword>
<dbReference type="PROSITE" id="PS00018">
    <property type="entry name" value="EF_HAND_1"/>
    <property type="match status" value="1"/>
</dbReference>
<feature type="chain" id="PRO_5045091167" evidence="2">
    <location>
        <begin position="29"/>
        <end position="745"/>
    </location>
</feature>
<evidence type="ECO:0000313" key="5">
    <source>
        <dbReference type="Proteomes" id="UP001165524"/>
    </source>
</evidence>
<reference evidence="4" key="1">
    <citation type="submission" date="2022-04" db="EMBL/GenBank/DDBJ databases">
        <title>Alcanivorax sp. CY1518 draft genome sequence.</title>
        <authorList>
            <person name="Zhao G."/>
            <person name="An M."/>
        </authorList>
    </citation>
    <scope>NUCLEOTIDE SEQUENCE</scope>
    <source>
        <strain evidence="4">CY1518</strain>
    </source>
</reference>
<dbReference type="RefSeq" id="WP_246951247.1">
    <property type="nucleotide sequence ID" value="NZ_JALKII010000004.1"/>
</dbReference>
<evidence type="ECO:0000259" key="3">
    <source>
        <dbReference type="Pfam" id="PF00884"/>
    </source>
</evidence>
<dbReference type="PANTHER" id="PTHR42693:SF33">
    <property type="entry name" value="ARYLSULFATASE"/>
    <property type="match status" value="1"/>
</dbReference>
<dbReference type="InterPro" id="IPR050738">
    <property type="entry name" value="Sulfatase"/>
</dbReference>
<evidence type="ECO:0000256" key="2">
    <source>
        <dbReference type="SAM" id="SignalP"/>
    </source>
</evidence>
<proteinExistence type="inferred from homology"/>
<evidence type="ECO:0000256" key="1">
    <source>
        <dbReference type="ARBA" id="ARBA00008779"/>
    </source>
</evidence>
<comment type="caution">
    <text evidence="4">The sequence shown here is derived from an EMBL/GenBank/DDBJ whole genome shotgun (WGS) entry which is preliminary data.</text>
</comment>
<feature type="domain" description="Sulfatase N-terminal" evidence="3">
    <location>
        <begin position="308"/>
        <end position="476"/>
    </location>
</feature>
<comment type="similarity">
    <text evidence="1">Belongs to the sulfatase family.</text>
</comment>
<dbReference type="InterPro" id="IPR018247">
    <property type="entry name" value="EF_Hand_1_Ca_BS"/>
</dbReference>
<keyword evidence="2" id="KW-0732">Signal</keyword>
<sequence>MARRAVIRLETIATTLPLACLSVLLLSACGGSSSSSGSSKAPVPPNILFVIMDDVGIDQVPAMGYGGAQPAHMPSIDAIAQSGVRFRNTWAMPECSPGRAALLTGRYPLRSNVYQAIGPNDLANSQISPYEITTPKLLQNAGYESAMFGKFHLAGPDYNPAENGTPRELGWDYFYGWTGGLPGSIDTTAGGAGAEGTYTCGYVPSLADDSGNGANTGACYIPDAQGGFSCAVMHTSPAAGPAGLQCLTDGGVLLPDATECEATPPAQLKFDRENAHYVSPLVINSATGVEELPLTDPRGRGYRSIIEAEAARDWILSRDGSKPWMVTVSFSAPHTPLQTPPATLLKAHTAHQLNPDCRLVPSTIANQRHLTDAMVEAMDYALGQLLVDTGIALRDADGDLIYQPYSNTLVVIVGDNGSFGPTVKAPFDPSRAKGTAYQTGVWVPLIVAGPMIQRPDRDVEHMINATDVFRLFGEVAGLDVDALTPAGTDSVAMLPYLINPAQSSLRDHNFTQGGLNIQLDGGRNGPCVIGPMCSHTPVSKTVCEDNGGVWWGKGADDPVVVDTYDSGELEQCWQVNQAIYHAAPADYEQNRIAMGWTRYQAVRNDHYKLVHNHALGYDTDTDDSTDLYSEELYAVSQSHPPQIDRESDDLLRDGVANLGTEAYQHYLALNDTLASILASKPGCPGDGNNDGRVDDTDLANFDALIASGWHGSSWYDFNHDGITDQADRDTITANLGTVCPPAGPQ</sequence>
<dbReference type="InterPro" id="IPR036439">
    <property type="entry name" value="Dockerin_dom_sf"/>
</dbReference>
<accession>A0ABT0E6T2</accession>
<dbReference type="PROSITE" id="PS51257">
    <property type="entry name" value="PROKAR_LIPOPROTEIN"/>
    <property type="match status" value="1"/>
</dbReference>
<dbReference type="Gene3D" id="3.40.720.10">
    <property type="entry name" value="Alkaline Phosphatase, subunit A"/>
    <property type="match status" value="1"/>
</dbReference>
<dbReference type="Proteomes" id="UP001165524">
    <property type="component" value="Unassembled WGS sequence"/>
</dbReference>
<dbReference type="InterPro" id="IPR000917">
    <property type="entry name" value="Sulfatase_N"/>
</dbReference>
<dbReference type="InterPro" id="IPR017850">
    <property type="entry name" value="Alkaline_phosphatase_core_sf"/>
</dbReference>
<dbReference type="SUPFAM" id="SSF53649">
    <property type="entry name" value="Alkaline phosphatase-like"/>
    <property type="match status" value="1"/>
</dbReference>
<feature type="signal peptide" evidence="2">
    <location>
        <begin position="1"/>
        <end position="28"/>
    </location>
</feature>
<protein>
    <submittedName>
        <fullName evidence="4">Sulfatase-like hydrolase/transferase</fullName>
    </submittedName>
</protein>
<gene>
    <name evidence="4" type="ORF">MU846_07460</name>
</gene>
<dbReference type="SUPFAM" id="SSF63446">
    <property type="entry name" value="Type I dockerin domain"/>
    <property type="match status" value="1"/>
</dbReference>
<organism evidence="4 5">
    <name type="scientific">Alcanivorax quisquiliarum</name>
    <dbReference type="NCBI Taxonomy" id="2933565"/>
    <lineage>
        <taxon>Bacteria</taxon>
        <taxon>Pseudomonadati</taxon>
        <taxon>Pseudomonadota</taxon>
        <taxon>Gammaproteobacteria</taxon>
        <taxon>Oceanospirillales</taxon>
        <taxon>Alcanivoracaceae</taxon>
        <taxon>Alcanivorax</taxon>
    </lineage>
</organism>